<evidence type="ECO:0000256" key="8">
    <source>
        <dbReference type="ARBA" id="ARBA00022723"/>
    </source>
</evidence>
<comment type="similarity">
    <text evidence="3">Belongs to the QueH family.</text>
</comment>
<keyword evidence="10" id="KW-0560">Oxidoreductase</keyword>
<keyword evidence="7" id="KW-0819">tRNA processing</keyword>
<dbReference type="InterPro" id="IPR003828">
    <property type="entry name" value="QueH"/>
</dbReference>
<keyword evidence="14" id="KW-0676">Redox-active center</keyword>
<dbReference type="HOGENOM" id="CLU_088177_0_1_4"/>
<proteinExistence type="inferred from homology"/>
<keyword evidence="11" id="KW-0408">Iron</keyword>
<keyword evidence="9" id="KW-0671">Queuosine biosynthesis</keyword>
<dbReference type="Pfam" id="PF02677">
    <property type="entry name" value="QueH"/>
    <property type="match status" value="1"/>
</dbReference>
<dbReference type="GO" id="GO:0008616">
    <property type="term" value="P:tRNA queuosine(34) biosynthetic process"/>
    <property type="evidence" value="ECO:0007669"/>
    <property type="project" value="UniProtKB-UniPathway"/>
</dbReference>
<keyword evidence="6" id="KW-0004">4Fe-4S</keyword>
<dbReference type="PATRIC" id="fig|742823.3.peg.1502"/>
<keyword evidence="8" id="KW-0479">Metal-binding</keyword>
<dbReference type="eggNOG" id="COG1636">
    <property type="taxonomic scope" value="Bacteria"/>
</dbReference>
<organism evidence="17 18">
    <name type="scientific">Sutterella wadsworthensis 2_1_59BFAA</name>
    <dbReference type="NCBI Taxonomy" id="742823"/>
    <lineage>
        <taxon>Bacteria</taxon>
        <taxon>Pseudomonadati</taxon>
        <taxon>Pseudomonadota</taxon>
        <taxon>Betaproteobacteria</taxon>
        <taxon>Burkholderiales</taxon>
        <taxon>Sutterellaceae</taxon>
        <taxon>Sutterella</taxon>
    </lineage>
</organism>
<evidence type="ECO:0000256" key="6">
    <source>
        <dbReference type="ARBA" id="ARBA00022485"/>
    </source>
</evidence>
<evidence type="ECO:0000256" key="2">
    <source>
        <dbReference type="ARBA" id="ARBA00004691"/>
    </source>
</evidence>
<gene>
    <name evidence="17" type="ORF">HMPREF9465_01511</name>
</gene>
<dbReference type="RefSeq" id="WP_005435685.1">
    <property type="nucleotide sequence ID" value="NZ_JH815517.1"/>
</dbReference>
<evidence type="ECO:0000256" key="1">
    <source>
        <dbReference type="ARBA" id="ARBA00002268"/>
    </source>
</evidence>
<dbReference type="EC" id="1.17.99.6" evidence="4"/>
<dbReference type="Proteomes" id="UP000005835">
    <property type="component" value="Unassembled WGS sequence"/>
</dbReference>
<protein>
    <recommendedName>
        <fullName evidence="5">Epoxyqueuosine reductase QueH</fullName>
        <ecNumber evidence="4">1.17.99.6</ecNumber>
    </recommendedName>
    <alternativeName>
        <fullName evidence="15">Queuosine biosynthesis protein QueH</fullName>
    </alternativeName>
</protein>
<evidence type="ECO:0000256" key="5">
    <source>
        <dbReference type="ARBA" id="ARBA00016895"/>
    </source>
</evidence>
<dbReference type="GO" id="GO:0052693">
    <property type="term" value="F:epoxyqueuosine reductase activity"/>
    <property type="evidence" value="ECO:0007669"/>
    <property type="project" value="UniProtKB-EC"/>
</dbReference>
<evidence type="ECO:0000256" key="12">
    <source>
        <dbReference type="ARBA" id="ARBA00023014"/>
    </source>
</evidence>
<name>K1JKW1_9BURK</name>
<evidence type="ECO:0000313" key="17">
    <source>
        <dbReference type="EMBL" id="EKB30821.1"/>
    </source>
</evidence>
<dbReference type="SUPFAM" id="SSF52402">
    <property type="entry name" value="Adenine nucleotide alpha hydrolases-like"/>
    <property type="match status" value="1"/>
</dbReference>
<comment type="pathway">
    <text evidence="2">tRNA modification; tRNA-queuosine biosynthesis.</text>
</comment>
<keyword evidence="13" id="KW-1015">Disulfide bond</keyword>
<evidence type="ECO:0000256" key="13">
    <source>
        <dbReference type="ARBA" id="ARBA00023157"/>
    </source>
</evidence>
<dbReference type="EMBL" id="ADMG01000035">
    <property type="protein sequence ID" value="EKB30821.1"/>
    <property type="molecule type" value="Genomic_DNA"/>
</dbReference>
<dbReference type="GO" id="GO:0046872">
    <property type="term" value="F:metal ion binding"/>
    <property type="evidence" value="ECO:0007669"/>
    <property type="project" value="UniProtKB-KW"/>
</dbReference>
<evidence type="ECO:0000256" key="11">
    <source>
        <dbReference type="ARBA" id="ARBA00023004"/>
    </source>
</evidence>
<evidence type="ECO:0000256" key="3">
    <source>
        <dbReference type="ARBA" id="ARBA00008207"/>
    </source>
</evidence>
<evidence type="ECO:0000256" key="10">
    <source>
        <dbReference type="ARBA" id="ARBA00023002"/>
    </source>
</evidence>
<sequence length="206" mass="23795">MKEPILLHSCCAPCSSAILEWLLQNDYAPHVYYFNPNIFPEEEYLVRKNECIRYCEKLAVPFTDGDWDHAGWRNAVKGHECDPERGERCRLCFGVRMRATAAMAAKLGIRRFTTTLAGSRWKRLDQIREAALEAAALHPGTTYWDQNWRKGGLQERRGEILREENFYNQLWCGCEFSMGHLRERDPSDLPAHMKPYLEALGLTGKG</sequence>
<evidence type="ECO:0000256" key="7">
    <source>
        <dbReference type="ARBA" id="ARBA00022694"/>
    </source>
</evidence>
<evidence type="ECO:0000313" key="18">
    <source>
        <dbReference type="Proteomes" id="UP000005835"/>
    </source>
</evidence>
<evidence type="ECO:0000256" key="4">
    <source>
        <dbReference type="ARBA" id="ARBA00012622"/>
    </source>
</evidence>
<comment type="catalytic activity">
    <reaction evidence="16">
        <text>epoxyqueuosine(34) in tRNA + AH2 = queuosine(34) in tRNA + A + H2O</text>
        <dbReference type="Rhea" id="RHEA:32159"/>
        <dbReference type="Rhea" id="RHEA-COMP:18571"/>
        <dbReference type="Rhea" id="RHEA-COMP:18582"/>
        <dbReference type="ChEBI" id="CHEBI:13193"/>
        <dbReference type="ChEBI" id="CHEBI:15377"/>
        <dbReference type="ChEBI" id="CHEBI:17499"/>
        <dbReference type="ChEBI" id="CHEBI:194431"/>
        <dbReference type="ChEBI" id="CHEBI:194443"/>
        <dbReference type="EC" id="1.17.99.6"/>
    </reaction>
</comment>
<comment type="function">
    <text evidence="1">Catalyzes the conversion of epoxyqueuosine (oQ) to queuosine (Q), which is a hypermodified base found in the wobble positions of tRNA(Asp), tRNA(Asn), tRNA(His) and tRNA(Tyr).</text>
</comment>
<comment type="caution">
    <text evidence="17">The sequence shown here is derived from an EMBL/GenBank/DDBJ whole genome shotgun (WGS) entry which is preliminary data.</text>
</comment>
<evidence type="ECO:0000256" key="9">
    <source>
        <dbReference type="ARBA" id="ARBA00022785"/>
    </source>
</evidence>
<evidence type="ECO:0000256" key="14">
    <source>
        <dbReference type="ARBA" id="ARBA00023284"/>
    </source>
</evidence>
<dbReference type="PANTHER" id="PTHR36701:SF1">
    <property type="entry name" value="EPOXYQUEUOSINE REDUCTASE QUEH"/>
    <property type="match status" value="1"/>
</dbReference>
<dbReference type="STRING" id="742823.HMPREF9465_01511"/>
<reference evidence="17 18" key="1">
    <citation type="submission" date="2012-05" db="EMBL/GenBank/DDBJ databases">
        <title>The Genome Sequence of Sutterella wadsworthensis 2_1_59BFAA.</title>
        <authorList>
            <consortium name="The Broad Institute Genome Sequencing Platform"/>
            <person name="Earl A."/>
            <person name="Ward D."/>
            <person name="Feldgarden M."/>
            <person name="Gevers D."/>
            <person name="Daigneault M."/>
            <person name="Strauss J."/>
            <person name="Allen-Vercoe E."/>
            <person name="Walker B."/>
            <person name="Young S.K."/>
            <person name="Zeng Q."/>
            <person name="Gargeya S."/>
            <person name="Fitzgerald M."/>
            <person name="Haas B."/>
            <person name="Abouelleil A."/>
            <person name="Alvarado L."/>
            <person name="Arachchi H.M."/>
            <person name="Berlin A.M."/>
            <person name="Chapman S.B."/>
            <person name="Goldberg J."/>
            <person name="Griggs A."/>
            <person name="Gujja S."/>
            <person name="Hansen M."/>
            <person name="Howarth C."/>
            <person name="Imamovic A."/>
            <person name="Larimer J."/>
            <person name="McCowen C."/>
            <person name="Montmayeur A."/>
            <person name="Murphy C."/>
            <person name="Neiman D."/>
            <person name="Pearson M."/>
            <person name="Priest M."/>
            <person name="Roberts A."/>
            <person name="Saif S."/>
            <person name="Shea T."/>
            <person name="Sisk P."/>
            <person name="Sykes S."/>
            <person name="Wortman J."/>
            <person name="Nusbaum C."/>
            <person name="Birren B."/>
        </authorList>
    </citation>
    <scope>NUCLEOTIDE SEQUENCE [LARGE SCALE GENOMIC DNA]</scope>
    <source>
        <strain evidence="17 18">2_1_59BFAA</strain>
    </source>
</reference>
<keyword evidence="12" id="KW-0411">Iron-sulfur</keyword>
<evidence type="ECO:0000256" key="15">
    <source>
        <dbReference type="ARBA" id="ARBA00031446"/>
    </source>
</evidence>
<dbReference type="UniPathway" id="UPA00392"/>
<dbReference type="PANTHER" id="PTHR36701">
    <property type="entry name" value="EPOXYQUEUOSINE REDUCTASE QUEH"/>
    <property type="match status" value="1"/>
</dbReference>
<keyword evidence="18" id="KW-1185">Reference proteome</keyword>
<accession>K1JKW1</accession>
<evidence type="ECO:0000256" key="16">
    <source>
        <dbReference type="ARBA" id="ARBA00047415"/>
    </source>
</evidence>
<dbReference type="AlphaFoldDB" id="K1JKW1"/>
<dbReference type="GO" id="GO:0051539">
    <property type="term" value="F:4 iron, 4 sulfur cluster binding"/>
    <property type="evidence" value="ECO:0007669"/>
    <property type="project" value="UniProtKB-KW"/>
</dbReference>